<proteinExistence type="predicted"/>
<dbReference type="AlphaFoldDB" id="A0A935W4A8"/>
<evidence type="ECO:0008006" key="4">
    <source>
        <dbReference type="Google" id="ProtNLM"/>
    </source>
</evidence>
<evidence type="ECO:0000313" key="2">
    <source>
        <dbReference type="EMBL" id="MBK7954942.1"/>
    </source>
</evidence>
<feature type="region of interest" description="Disordered" evidence="1">
    <location>
        <begin position="121"/>
        <end position="146"/>
    </location>
</feature>
<name>A0A935W4A8_9PROT</name>
<dbReference type="Proteomes" id="UP000706151">
    <property type="component" value="Unassembled WGS sequence"/>
</dbReference>
<reference evidence="2 3" key="1">
    <citation type="submission" date="2020-10" db="EMBL/GenBank/DDBJ databases">
        <title>Connecting structure to function with the recovery of over 1000 high-quality activated sludge metagenome-assembled genomes encoding full-length rRNA genes using long-read sequencing.</title>
        <authorList>
            <person name="Singleton C.M."/>
            <person name="Petriglieri F."/>
            <person name="Kristensen J.M."/>
            <person name="Kirkegaard R.H."/>
            <person name="Michaelsen T.Y."/>
            <person name="Andersen M.H."/>
            <person name="Karst S.M."/>
            <person name="Dueholm M.S."/>
            <person name="Nielsen P.H."/>
            <person name="Albertsen M."/>
        </authorList>
    </citation>
    <scope>NUCLEOTIDE SEQUENCE [LARGE SCALE GENOMIC DNA]</scope>
    <source>
        <strain evidence="2">Fred_18-Q3-R57-64_BAT3C.720</strain>
    </source>
</reference>
<comment type="caution">
    <text evidence="2">The sequence shown here is derived from an EMBL/GenBank/DDBJ whole genome shotgun (WGS) entry which is preliminary data.</text>
</comment>
<dbReference type="Gene3D" id="3.40.1350.10">
    <property type="match status" value="1"/>
</dbReference>
<sequence length="330" mass="37007">MAISRCNKCAYLQEQSDGQIGESIACLQCGSPTIVYPTLFFVGKLLEKCFAAQRELIGLKKANGAATQQQVAEAEKTRPVEAIDLANTDQLSSTEQHRPIAEWFGRKQIPVEVNSHAVDDGLLRRSGDDHRPEPSGSEGYDRSSPLGAAEGILSTVIPLDQKFVEEARTIITFCQQLYEYSFVGKYLPNREKNSVRLVLQTAPAIRQFFAGEWLEWFVMMTCLGYCQERGKRFSCARQLIIMLSDHDRCELDVFMLIDGQLPICIECKSGEYRQDIDKYLGLRKRLGLSGNRFVLCIAGLSDEHARGLSAMYDLTFVSERGLLSHLGTLF</sequence>
<dbReference type="EMBL" id="JADJOT010000009">
    <property type="protein sequence ID" value="MBK7954942.1"/>
    <property type="molecule type" value="Genomic_DNA"/>
</dbReference>
<evidence type="ECO:0000256" key="1">
    <source>
        <dbReference type="SAM" id="MobiDB-lite"/>
    </source>
</evidence>
<organism evidence="2 3">
    <name type="scientific">Candidatus Accumulibacter affinis</name>
    <dbReference type="NCBI Taxonomy" id="2954384"/>
    <lineage>
        <taxon>Bacteria</taxon>
        <taxon>Pseudomonadati</taxon>
        <taxon>Pseudomonadota</taxon>
        <taxon>Betaproteobacteria</taxon>
        <taxon>Candidatus Accumulibacter</taxon>
    </lineage>
</organism>
<dbReference type="InterPro" id="IPR011335">
    <property type="entry name" value="Restrct_endonuc-II-like"/>
</dbReference>
<gene>
    <name evidence="2" type="ORF">IPK02_13835</name>
</gene>
<feature type="compositionally biased region" description="Basic and acidic residues" evidence="1">
    <location>
        <begin position="121"/>
        <end position="133"/>
    </location>
</feature>
<accession>A0A935W4A8</accession>
<dbReference type="InterPro" id="IPR011856">
    <property type="entry name" value="tRNA_endonuc-like_dom_sf"/>
</dbReference>
<dbReference type="SUPFAM" id="SSF52980">
    <property type="entry name" value="Restriction endonuclease-like"/>
    <property type="match status" value="1"/>
</dbReference>
<dbReference type="GO" id="GO:0003676">
    <property type="term" value="F:nucleic acid binding"/>
    <property type="evidence" value="ECO:0007669"/>
    <property type="project" value="InterPro"/>
</dbReference>
<protein>
    <recommendedName>
        <fullName evidence="4">DUF1887 family protein</fullName>
    </recommendedName>
</protein>
<evidence type="ECO:0000313" key="3">
    <source>
        <dbReference type="Proteomes" id="UP000706151"/>
    </source>
</evidence>